<organism evidence="2 3">
    <name type="scientific">Cercospora berteroae</name>
    <dbReference type="NCBI Taxonomy" id="357750"/>
    <lineage>
        <taxon>Eukaryota</taxon>
        <taxon>Fungi</taxon>
        <taxon>Dikarya</taxon>
        <taxon>Ascomycota</taxon>
        <taxon>Pezizomycotina</taxon>
        <taxon>Dothideomycetes</taxon>
        <taxon>Dothideomycetidae</taxon>
        <taxon>Mycosphaerellales</taxon>
        <taxon>Mycosphaerellaceae</taxon>
        <taxon>Cercospora</taxon>
    </lineage>
</organism>
<dbReference type="Proteomes" id="UP000237631">
    <property type="component" value="Unassembled WGS sequence"/>
</dbReference>
<protein>
    <recommendedName>
        <fullName evidence="4">Fork-head domain-containing protein</fullName>
    </recommendedName>
</protein>
<dbReference type="PANTHER" id="PTHR42085:SF2">
    <property type="entry name" value="F-BOX DOMAIN-CONTAINING PROTEIN"/>
    <property type="match status" value="1"/>
</dbReference>
<name>A0A2S6BTF2_9PEZI</name>
<reference evidence="3" key="1">
    <citation type="journal article" date="2017" name="bioRxiv">
        <title>Conservation of a gene cluster reveals novel cercosporin biosynthetic mechanisms and extends production to the genus Colletotrichum.</title>
        <authorList>
            <person name="de Jonge R."/>
            <person name="Ebert M.K."/>
            <person name="Huitt-Roehl C.R."/>
            <person name="Pal P."/>
            <person name="Suttle J.C."/>
            <person name="Spanner R.E."/>
            <person name="Neubauer J.D."/>
            <person name="Jurick W.M.II."/>
            <person name="Stott K.A."/>
            <person name="Secor G.A."/>
            <person name="Thomma B.P.H.J."/>
            <person name="Van de Peer Y."/>
            <person name="Townsend C.A."/>
            <person name="Bolton M.D."/>
        </authorList>
    </citation>
    <scope>NUCLEOTIDE SEQUENCE [LARGE SCALE GENOMIC DNA]</scope>
    <source>
        <strain evidence="3">CBS538.71</strain>
    </source>
</reference>
<gene>
    <name evidence="2" type="ORF">CBER1_08125</name>
</gene>
<evidence type="ECO:0000313" key="3">
    <source>
        <dbReference type="Proteomes" id="UP000237631"/>
    </source>
</evidence>
<sequence length="371" mass="42477">MADEGHQNIPAAATVDSNADVPSITESLLPPLPYRPTPQPRPLGEVVLELIEPWRESSDSPPFSKEELIVIALIVLDEGAVTIERIQYKIYRTFDHYCDQALSEYMSGSSGWFRSYSHPTAKLEQLKSVLSHATDDFDMPITRSVHEEQEVFEVIWNAARVYLRRWLGPPRKGTFDFLGLPAELREKMLMVFPESILRYKGRAKITDTSDDTVLVAEKLSDTCAILRVCKTIHYEALPVFYDNNILEFDFAYLLFKSLKYTSPETRREIRNLYVAIRPGDGDRDIVLRSLPEVPLASLVLRVHPRFVGALHLEYHYHHCLDTGKFEAAPLLQWIVTLASRAVHVQIVGDGYLEKWLVEEIAEAQQTLDWEH</sequence>
<keyword evidence="3" id="KW-1185">Reference proteome</keyword>
<evidence type="ECO:0008006" key="4">
    <source>
        <dbReference type="Google" id="ProtNLM"/>
    </source>
</evidence>
<dbReference type="OrthoDB" id="3905718at2759"/>
<dbReference type="EMBL" id="PNEN01001777">
    <property type="protein sequence ID" value="PPJ50751.1"/>
    <property type="molecule type" value="Genomic_DNA"/>
</dbReference>
<proteinExistence type="predicted"/>
<comment type="caution">
    <text evidence="2">The sequence shown here is derived from an EMBL/GenBank/DDBJ whole genome shotgun (WGS) entry which is preliminary data.</text>
</comment>
<dbReference type="STRING" id="357750.A0A2S6BTF2"/>
<evidence type="ECO:0000256" key="1">
    <source>
        <dbReference type="SAM" id="MobiDB-lite"/>
    </source>
</evidence>
<evidence type="ECO:0000313" key="2">
    <source>
        <dbReference type="EMBL" id="PPJ50751.1"/>
    </source>
</evidence>
<dbReference type="PANTHER" id="PTHR42085">
    <property type="entry name" value="F-BOX DOMAIN-CONTAINING PROTEIN"/>
    <property type="match status" value="1"/>
</dbReference>
<feature type="region of interest" description="Disordered" evidence="1">
    <location>
        <begin position="1"/>
        <end position="37"/>
    </location>
</feature>
<dbReference type="AlphaFoldDB" id="A0A2S6BTF2"/>
<accession>A0A2S6BTF2</accession>
<dbReference type="InterPro" id="IPR038883">
    <property type="entry name" value="AN11006-like"/>
</dbReference>